<dbReference type="PANTHER" id="PTHR12778">
    <property type="entry name" value="SOLUTE CARRIER FAMILY 33 ACETYL-COA TRANSPORTER -RELATED"/>
    <property type="match status" value="1"/>
</dbReference>
<protein>
    <submittedName>
        <fullName evidence="6">MFS transporter</fullName>
    </submittedName>
</protein>
<evidence type="ECO:0000313" key="6">
    <source>
        <dbReference type="EMBL" id="MBO0932087.1"/>
    </source>
</evidence>
<comment type="caution">
    <text evidence="6">The sequence shown here is derived from an EMBL/GenBank/DDBJ whole genome shotgun (WGS) entry which is preliminary data.</text>
</comment>
<dbReference type="AlphaFoldDB" id="A0A939G8H1"/>
<feature type="transmembrane region" description="Helical" evidence="5">
    <location>
        <begin position="318"/>
        <end position="340"/>
    </location>
</feature>
<feature type="transmembrane region" description="Helical" evidence="5">
    <location>
        <begin position="254"/>
        <end position="272"/>
    </location>
</feature>
<feature type="transmembrane region" description="Helical" evidence="5">
    <location>
        <begin position="292"/>
        <end position="311"/>
    </location>
</feature>
<reference evidence="6 7" key="1">
    <citation type="submission" date="2021-03" db="EMBL/GenBank/DDBJ databases">
        <title>Fibrella sp. HMF5036 genome sequencing and assembly.</title>
        <authorList>
            <person name="Kang H."/>
            <person name="Kim H."/>
            <person name="Bae S."/>
            <person name="Joh K."/>
        </authorList>
    </citation>
    <scope>NUCLEOTIDE SEQUENCE [LARGE SCALE GENOMIC DNA]</scope>
    <source>
        <strain evidence="6 7">HMF5036</strain>
    </source>
</reference>
<evidence type="ECO:0000256" key="2">
    <source>
        <dbReference type="ARBA" id="ARBA00022692"/>
    </source>
</evidence>
<dbReference type="InterPro" id="IPR004752">
    <property type="entry name" value="AmpG_permease/AT-1"/>
</dbReference>
<organism evidence="6 7">
    <name type="scientific">Fibrella aquatilis</name>
    <dbReference type="NCBI Taxonomy" id="2817059"/>
    <lineage>
        <taxon>Bacteria</taxon>
        <taxon>Pseudomonadati</taxon>
        <taxon>Bacteroidota</taxon>
        <taxon>Cytophagia</taxon>
        <taxon>Cytophagales</taxon>
        <taxon>Spirosomataceae</taxon>
        <taxon>Fibrella</taxon>
    </lineage>
</organism>
<evidence type="ECO:0000256" key="1">
    <source>
        <dbReference type="ARBA" id="ARBA00004141"/>
    </source>
</evidence>
<dbReference type="GO" id="GO:0022857">
    <property type="term" value="F:transmembrane transporter activity"/>
    <property type="evidence" value="ECO:0007669"/>
    <property type="project" value="InterPro"/>
</dbReference>
<proteinExistence type="predicted"/>
<dbReference type="EMBL" id="JAFMYU010000010">
    <property type="protein sequence ID" value="MBO0932087.1"/>
    <property type="molecule type" value="Genomic_DNA"/>
</dbReference>
<feature type="transmembrane region" description="Helical" evidence="5">
    <location>
        <begin position="408"/>
        <end position="428"/>
    </location>
</feature>
<evidence type="ECO:0000256" key="4">
    <source>
        <dbReference type="ARBA" id="ARBA00023136"/>
    </source>
</evidence>
<evidence type="ECO:0000256" key="5">
    <source>
        <dbReference type="SAM" id="Phobius"/>
    </source>
</evidence>
<evidence type="ECO:0000313" key="7">
    <source>
        <dbReference type="Proteomes" id="UP000664795"/>
    </source>
</evidence>
<keyword evidence="7" id="KW-1185">Reference proteome</keyword>
<gene>
    <name evidence="6" type="ORF">J2I48_13835</name>
</gene>
<dbReference type="InterPro" id="IPR011701">
    <property type="entry name" value="MFS"/>
</dbReference>
<dbReference type="Gene3D" id="1.20.1250.20">
    <property type="entry name" value="MFS general substrate transporter like domains"/>
    <property type="match status" value="2"/>
</dbReference>
<dbReference type="PANTHER" id="PTHR12778:SF9">
    <property type="entry name" value="ACETYL-COENZYME A TRANSPORTER 1"/>
    <property type="match status" value="1"/>
</dbReference>
<feature type="transmembrane region" description="Helical" evidence="5">
    <location>
        <begin position="122"/>
        <end position="141"/>
    </location>
</feature>
<comment type="subcellular location">
    <subcellularLocation>
        <location evidence="1">Membrane</location>
        <topology evidence="1">Multi-pass membrane protein</topology>
    </subcellularLocation>
</comment>
<feature type="transmembrane region" description="Helical" evidence="5">
    <location>
        <begin position="384"/>
        <end position="402"/>
    </location>
</feature>
<dbReference type="InterPro" id="IPR036259">
    <property type="entry name" value="MFS_trans_sf"/>
</dbReference>
<feature type="transmembrane region" description="Helical" evidence="5">
    <location>
        <begin position="161"/>
        <end position="181"/>
    </location>
</feature>
<feature type="transmembrane region" description="Helical" evidence="5">
    <location>
        <begin position="96"/>
        <end position="116"/>
    </location>
</feature>
<accession>A0A939G8H1</accession>
<evidence type="ECO:0000256" key="3">
    <source>
        <dbReference type="ARBA" id="ARBA00022989"/>
    </source>
</evidence>
<feature type="transmembrane region" description="Helical" evidence="5">
    <location>
        <begin position="187"/>
        <end position="208"/>
    </location>
</feature>
<dbReference type="SUPFAM" id="SSF103473">
    <property type="entry name" value="MFS general substrate transporter"/>
    <property type="match status" value="1"/>
</dbReference>
<dbReference type="Proteomes" id="UP000664795">
    <property type="component" value="Unassembled WGS sequence"/>
</dbReference>
<dbReference type="Pfam" id="PF07690">
    <property type="entry name" value="MFS_1"/>
    <property type="match status" value="1"/>
</dbReference>
<keyword evidence="4 5" id="KW-0472">Membrane</keyword>
<sequence length="435" mass="47690">MDPTLSAAPVRSPRFSPVLSQNRPLRFITFFYLYVMQGVPAGFATTALANYIAAEGISSDRVGTFIAMQGLPWSFQFIWGPFIDKHQSSSMGRRRPWVLGAQLMAVVASLGMLTISDPAGNVYLLGLTFLIHSTVASVQDASVDAMAISTIPEHERGRINAFMRGGFLAGTALGAAGLAVVLRNEGFHTAVLTQSAFLLLLTVVTFFIREQPGDTLLPVSSQYVITDNETHDHSIRWLFTELFRGLFARESLRWFLPILLVYSCQNAFIRAFNIHLVQQLHWDPTELSQLTGSYGILIVVVILLVGGWAADRYGAKRLLPWVIGTNFLILLAFSLAAPYWSDHRVASAVAVVWNMLDPSLSVVAIPILMALCRPNVEGSQFTTYMAFVNLSDIIGAFVSGHAQQYVTAPTIGLCTAAAAGLGAVFVILRREIYKR</sequence>
<feature type="transmembrane region" description="Helical" evidence="5">
    <location>
        <begin position="352"/>
        <end position="372"/>
    </location>
</feature>
<feature type="transmembrane region" description="Helical" evidence="5">
    <location>
        <begin position="31"/>
        <end position="53"/>
    </location>
</feature>
<feature type="transmembrane region" description="Helical" evidence="5">
    <location>
        <begin position="65"/>
        <end position="84"/>
    </location>
</feature>
<dbReference type="GO" id="GO:0016020">
    <property type="term" value="C:membrane"/>
    <property type="evidence" value="ECO:0007669"/>
    <property type="project" value="UniProtKB-SubCell"/>
</dbReference>
<keyword evidence="3 5" id="KW-1133">Transmembrane helix</keyword>
<dbReference type="RefSeq" id="WP_207336057.1">
    <property type="nucleotide sequence ID" value="NZ_JAFMYU010000010.1"/>
</dbReference>
<keyword evidence="2 5" id="KW-0812">Transmembrane</keyword>
<name>A0A939G8H1_9BACT</name>